<dbReference type="Pfam" id="PF10294">
    <property type="entry name" value="Methyltransf_16"/>
    <property type="match status" value="1"/>
</dbReference>
<dbReference type="SUPFAM" id="SSF53335">
    <property type="entry name" value="S-adenosyl-L-methionine-dependent methyltransferases"/>
    <property type="match status" value="1"/>
</dbReference>
<proteinExistence type="predicted"/>
<dbReference type="InterPro" id="IPR019410">
    <property type="entry name" value="Methyltransf_16"/>
</dbReference>
<sequence length="362" mass="40424">MSPSTGIKPELLGLLRGYGALISPNLLHFPIHLPFTYVHDFLLDSILLNGHFVEFPPSDHYQTFFWKWVISHLETMAVEEEDLEIDTRFYDRHIALLSAGASTSQAPPPSFITYFFEDSLRNKALKRPGSFIGLNAITLLESRTTIESGTTGLRTWTASFVLACLLASQPNLIIDRNVMELGAGSGFLGVFTAHLQLGYGDAERMPSICLTDVNDEVLQRCNNNIRLPCNSSSRHQNISVRSLDWTDAMDADRTPHLQRVLDEIDPDIILGADIVYHPDIIPALVATLKLALETKSERHREVFLVLTVRNESTLERFVGAVTAEASLCTEELVPPKNAEDMFLPPQGGPESVVRIFKISIRR</sequence>
<evidence type="ECO:0000313" key="1">
    <source>
        <dbReference type="EMBL" id="TFY71174.1"/>
    </source>
</evidence>
<evidence type="ECO:0000313" key="2">
    <source>
        <dbReference type="Proteomes" id="UP000298327"/>
    </source>
</evidence>
<protein>
    <recommendedName>
        <fullName evidence="3">FAM86 N-terminal domain-containing protein</fullName>
    </recommendedName>
</protein>
<dbReference type="EMBL" id="SEOQ01000063">
    <property type="protein sequence ID" value="TFY71174.1"/>
    <property type="molecule type" value="Genomic_DNA"/>
</dbReference>
<evidence type="ECO:0008006" key="3">
    <source>
        <dbReference type="Google" id="ProtNLM"/>
    </source>
</evidence>
<dbReference type="GO" id="GO:0008757">
    <property type="term" value="F:S-adenosylmethionine-dependent methyltransferase activity"/>
    <property type="evidence" value="ECO:0007669"/>
    <property type="project" value="UniProtKB-ARBA"/>
</dbReference>
<dbReference type="PANTHER" id="PTHR14614">
    <property type="entry name" value="HEPATOCELLULAR CARCINOMA-ASSOCIATED ANTIGEN"/>
    <property type="match status" value="1"/>
</dbReference>
<comment type="caution">
    <text evidence="1">The sequence shown here is derived from an EMBL/GenBank/DDBJ whole genome shotgun (WGS) entry which is preliminary data.</text>
</comment>
<gene>
    <name evidence="1" type="ORF">EVG20_g1823</name>
</gene>
<organism evidence="1 2">
    <name type="scientific">Dentipellis fragilis</name>
    <dbReference type="NCBI Taxonomy" id="205917"/>
    <lineage>
        <taxon>Eukaryota</taxon>
        <taxon>Fungi</taxon>
        <taxon>Dikarya</taxon>
        <taxon>Basidiomycota</taxon>
        <taxon>Agaricomycotina</taxon>
        <taxon>Agaricomycetes</taxon>
        <taxon>Russulales</taxon>
        <taxon>Hericiaceae</taxon>
        <taxon>Dentipellis</taxon>
    </lineage>
</organism>
<dbReference type="PANTHER" id="PTHR14614:SF130">
    <property type="entry name" value="PROTEIN-LYSINE N-METHYLTRANSFERASE EEF2KMT"/>
    <property type="match status" value="1"/>
</dbReference>
<reference evidence="1 2" key="1">
    <citation type="submission" date="2019-02" db="EMBL/GenBank/DDBJ databases">
        <title>Genome sequencing of the rare red list fungi Dentipellis fragilis.</title>
        <authorList>
            <person name="Buettner E."/>
            <person name="Kellner H."/>
        </authorList>
    </citation>
    <scope>NUCLEOTIDE SEQUENCE [LARGE SCALE GENOMIC DNA]</scope>
    <source>
        <strain evidence="1 2">DSM 105465</strain>
    </source>
</reference>
<dbReference type="InterPro" id="IPR029063">
    <property type="entry name" value="SAM-dependent_MTases_sf"/>
</dbReference>
<dbReference type="STRING" id="205917.A0A4Y9Z9M6"/>
<name>A0A4Y9Z9M6_9AGAM</name>
<dbReference type="OrthoDB" id="194386at2759"/>
<dbReference type="AlphaFoldDB" id="A0A4Y9Z9M6"/>
<accession>A0A4Y9Z9M6</accession>
<keyword evidence="2" id="KW-1185">Reference proteome</keyword>
<dbReference type="Proteomes" id="UP000298327">
    <property type="component" value="Unassembled WGS sequence"/>
</dbReference>
<dbReference type="Gene3D" id="3.40.50.150">
    <property type="entry name" value="Vaccinia Virus protein VP39"/>
    <property type="match status" value="1"/>
</dbReference>